<evidence type="ECO:0000256" key="2">
    <source>
        <dbReference type="ARBA" id="ARBA00022692"/>
    </source>
</evidence>
<feature type="transmembrane region" description="Helical" evidence="6">
    <location>
        <begin position="145"/>
        <end position="164"/>
    </location>
</feature>
<sequence>MWNKPYSLKEGTAITVGLMLIGLILQFTIGPLEWGLFMWPANIIALTIFVALLLVVWLLRKHFYFFRFMASMQAAVPAIAGAALLTIIMGVTRQLPEGRLPADPIGLTKMLNFWPFILVYVWMTAITGEATILQLSRFSWRRLPSFVSHLGLFIVLTCGTLGNADMRRLKMFCERGKVEWRGLDAWNNVHQLPVAIQLEKFTIDEYPPKLVVINRRGLPQPAKKPENLVLDKGLRTGHLTGWNIEVAKRIDDAMPAALVRMVGKMPTGMMANIRMDSLGVARNNEGYVQSEAPGSACAIFVKATRGAEVKQGWISCGSYMFPYQGLKLDDEHTIVMPNREPRRYASLVDIYTMDGQNIQTEIEVNKPFSISGWKIYQLSYNEQMGKWSNVSVFELVTDPWLPIVYAGIFMLLIGAVGMFLTAGRKKREEVTR</sequence>
<feature type="transmembrane region" description="Helical" evidence="6">
    <location>
        <begin position="71"/>
        <end position="91"/>
    </location>
</feature>
<keyword evidence="5 6" id="KW-0472">Membrane</keyword>
<feature type="domain" description="ResB-like" evidence="7">
    <location>
        <begin position="325"/>
        <end position="383"/>
    </location>
</feature>
<feature type="transmembrane region" description="Helical" evidence="6">
    <location>
        <begin position="400"/>
        <end position="422"/>
    </location>
</feature>
<evidence type="ECO:0000256" key="5">
    <source>
        <dbReference type="ARBA" id="ARBA00023136"/>
    </source>
</evidence>
<evidence type="ECO:0000259" key="7">
    <source>
        <dbReference type="Pfam" id="PF05140"/>
    </source>
</evidence>
<evidence type="ECO:0000313" key="9">
    <source>
        <dbReference type="Proteomes" id="UP000704068"/>
    </source>
</evidence>
<reference evidence="8" key="1">
    <citation type="submission" date="2020-04" db="EMBL/GenBank/DDBJ databases">
        <title>Deep metagenomics examines the oral microbiome during advanced dental caries in children, revealing novel taxa and co-occurrences with host molecules.</title>
        <authorList>
            <person name="Baker J.L."/>
            <person name="Morton J.T."/>
            <person name="Dinis M."/>
            <person name="Alvarez R."/>
            <person name="Tran N.C."/>
            <person name="Knight R."/>
            <person name="Edlund A."/>
        </authorList>
    </citation>
    <scope>NUCLEOTIDE SEQUENCE</scope>
    <source>
        <strain evidence="8">JCVI_34_bin.1</strain>
    </source>
</reference>
<dbReference type="EMBL" id="JABZGR010000017">
    <property type="protein sequence ID" value="MBF0970616.1"/>
    <property type="molecule type" value="Genomic_DNA"/>
</dbReference>
<dbReference type="GO" id="GO:0017004">
    <property type="term" value="P:cytochrome complex assembly"/>
    <property type="evidence" value="ECO:0007669"/>
    <property type="project" value="UniProtKB-KW"/>
</dbReference>
<dbReference type="Pfam" id="PF05140">
    <property type="entry name" value="ResB"/>
    <property type="match status" value="1"/>
</dbReference>
<dbReference type="InterPro" id="IPR023494">
    <property type="entry name" value="Cyt_c_bgen_Ccs1/CcsB/ResB"/>
</dbReference>
<protein>
    <submittedName>
        <fullName evidence="8">Cytochrome c biogenesis protein ResB</fullName>
    </submittedName>
</protein>
<accession>A0A929X096</accession>
<proteinExistence type="predicted"/>
<dbReference type="Proteomes" id="UP000704068">
    <property type="component" value="Unassembled WGS sequence"/>
</dbReference>
<evidence type="ECO:0000256" key="3">
    <source>
        <dbReference type="ARBA" id="ARBA00022748"/>
    </source>
</evidence>
<gene>
    <name evidence="8" type="ORF">HXK21_06190</name>
</gene>
<feature type="transmembrane region" description="Helical" evidence="6">
    <location>
        <begin position="12"/>
        <end position="30"/>
    </location>
</feature>
<feature type="transmembrane region" description="Helical" evidence="6">
    <location>
        <begin position="111"/>
        <end position="133"/>
    </location>
</feature>
<dbReference type="RefSeq" id="WP_303764154.1">
    <property type="nucleotide sequence ID" value="NZ_JABZGR010000017.1"/>
</dbReference>
<keyword evidence="3" id="KW-0201">Cytochrome c-type biogenesis</keyword>
<evidence type="ECO:0000256" key="1">
    <source>
        <dbReference type="ARBA" id="ARBA00004141"/>
    </source>
</evidence>
<keyword evidence="2 6" id="KW-0812">Transmembrane</keyword>
<dbReference type="GO" id="GO:0016020">
    <property type="term" value="C:membrane"/>
    <property type="evidence" value="ECO:0007669"/>
    <property type="project" value="UniProtKB-SubCell"/>
</dbReference>
<dbReference type="InterPro" id="IPR007816">
    <property type="entry name" value="ResB-like_domain"/>
</dbReference>
<evidence type="ECO:0000256" key="4">
    <source>
        <dbReference type="ARBA" id="ARBA00022989"/>
    </source>
</evidence>
<name>A0A929X096_9BACT</name>
<evidence type="ECO:0000256" key="6">
    <source>
        <dbReference type="SAM" id="Phobius"/>
    </source>
</evidence>
<feature type="transmembrane region" description="Helical" evidence="6">
    <location>
        <begin position="36"/>
        <end position="59"/>
    </location>
</feature>
<dbReference type="PANTHER" id="PTHR31566:SF5">
    <property type="entry name" value="RESB-LIKE DOMAIN-CONTAINING PROTEIN"/>
    <property type="match status" value="1"/>
</dbReference>
<keyword evidence="4 6" id="KW-1133">Transmembrane helix</keyword>
<dbReference type="AlphaFoldDB" id="A0A929X096"/>
<dbReference type="PANTHER" id="PTHR31566">
    <property type="entry name" value="CYTOCHROME C BIOGENESIS PROTEIN CCS1, CHLOROPLASTIC"/>
    <property type="match status" value="1"/>
</dbReference>
<comment type="subcellular location">
    <subcellularLocation>
        <location evidence="1">Membrane</location>
        <topology evidence="1">Multi-pass membrane protein</topology>
    </subcellularLocation>
</comment>
<organism evidence="8 9">
    <name type="scientific">Alloprevotella tannerae</name>
    <dbReference type="NCBI Taxonomy" id="76122"/>
    <lineage>
        <taxon>Bacteria</taxon>
        <taxon>Pseudomonadati</taxon>
        <taxon>Bacteroidota</taxon>
        <taxon>Bacteroidia</taxon>
        <taxon>Bacteroidales</taxon>
        <taxon>Prevotellaceae</taxon>
        <taxon>Alloprevotella</taxon>
    </lineage>
</organism>
<evidence type="ECO:0000313" key="8">
    <source>
        <dbReference type="EMBL" id="MBF0970616.1"/>
    </source>
</evidence>
<comment type="caution">
    <text evidence="8">The sequence shown here is derived from an EMBL/GenBank/DDBJ whole genome shotgun (WGS) entry which is preliminary data.</text>
</comment>